<dbReference type="CDD" id="cd00090">
    <property type="entry name" value="HTH_ARSR"/>
    <property type="match status" value="1"/>
</dbReference>
<name>A0A918GX06_STRGD</name>
<dbReference type="GO" id="GO:0003677">
    <property type="term" value="F:DNA binding"/>
    <property type="evidence" value="ECO:0007669"/>
    <property type="project" value="UniProtKB-KW"/>
</dbReference>
<keyword evidence="1" id="KW-0805">Transcription regulation</keyword>
<dbReference type="InterPro" id="IPR036390">
    <property type="entry name" value="WH_DNA-bd_sf"/>
</dbReference>
<evidence type="ECO:0000313" key="5">
    <source>
        <dbReference type="EMBL" id="GGS67759.1"/>
    </source>
</evidence>
<dbReference type="SMART" id="SM00418">
    <property type="entry name" value="HTH_ARSR"/>
    <property type="match status" value="1"/>
</dbReference>
<reference evidence="5" key="1">
    <citation type="journal article" date="2014" name="Int. J. Syst. Evol. Microbiol.">
        <title>Complete genome sequence of Corynebacterium casei LMG S-19264T (=DSM 44701T), isolated from a smear-ripened cheese.</title>
        <authorList>
            <consortium name="US DOE Joint Genome Institute (JGI-PGF)"/>
            <person name="Walter F."/>
            <person name="Albersmeier A."/>
            <person name="Kalinowski J."/>
            <person name="Ruckert C."/>
        </authorList>
    </citation>
    <scope>NUCLEOTIDE SEQUENCE</scope>
    <source>
        <strain evidence="5">JCM 4234</strain>
    </source>
</reference>
<protein>
    <recommendedName>
        <fullName evidence="4">HTH arsR-type domain-containing protein</fullName>
    </recommendedName>
</protein>
<evidence type="ECO:0000256" key="3">
    <source>
        <dbReference type="ARBA" id="ARBA00023163"/>
    </source>
</evidence>
<dbReference type="Proteomes" id="UP000653493">
    <property type="component" value="Unassembled WGS sequence"/>
</dbReference>
<dbReference type="InterPro" id="IPR001845">
    <property type="entry name" value="HTH_ArsR_DNA-bd_dom"/>
</dbReference>
<dbReference type="Gene3D" id="1.10.10.10">
    <property type="entry name" value="Winged helix-like DNA-binding domain superfamily/Winged helix DNA-binding domain"/>
    <property type="match status" value="1"/>
</dbReference>
<proteinExistence type="predicted"/>
<dbReference type="InterPro" id="IPR011991">
    <property type="entry name" value="ArsR-like_HTH"/>
</dbReference>
<keyword evidence="3" id="KW-0804">Transcription</keyword>
<organism evidence="5 6">
    <name type="scientific">Streptomyces griseoviridis</name>
    <dbReference type="NCBI Taxonomy" id="45398"/>
    <lineage>
        <taxon>Bacteria</taxon>
        <taxon>Bacillati</taxon>
        <taxon>Actinomycetota</taxon>
        <taxon>Actinomycetes</taxon>
        <taxon>Kitasatosporales</taxon>
        <taxon>Streptomycetaceae</taxon>
        <taxon>Streptomyces</taxon>
    </lineage>
</organism>
<dbReference type="Pfam" id="PF12840">
    <property type="entry name" value="HTH_20"/>
    <property type="match status" value="1"/>
</dbReference>
<dbReference type="EMBL" id="BMSL01000035">
    <property type="protein sequence ID" value="GGS67759.1"/>
    <property type="molecule type" value="Genomic_DNA"/>
</dbReference>
<sequence>MTAYSSLLLGDLPDLHLRIIPHPGATLLSLTGDLFGNRRHAVPRPARNAVRRHAPSHTEETLRPLFAPEHAAIPDCLTPTASMSHEGAEHHLEQLLSTSPDTLLASVAEEFGGTVPAQWRPVVDRPRTWLTRYGDVLRGLWQATEPVWRAAGRALSHEAERAGSAVVHGRPEAILSGLSPRYRYTDAALHLPDTHPELFDLRGRRLVLVPVVSGSTASLFACDHPDFVWIGYPLPEVPALWSGNLPSPPRTRDTARLVLGDARAAILRAVNRPLPMGDLAASLHYAPATLSHHCARLEEAGLIERRRQGQRVVVESSPRGAELLDLLSR</sequence>
<dbReference type="SUPFAM" id="SSF46785">
    <property type="entry name" value="Winged helix' DNA-binding domain"/>
    <property type="match status" value="1"/>
</dbReference>
<evidence type="ECO:0000256" key="2">
    <source>
        <dbReference type="ARBA" id="ARBA00023125"/>
    </source>
</evidence>
<feature type="domain" description="HTH arsR-type" evidence="4">
    <location>
        <begin position="255"/>
        <end position="329"/>
    </location>
</feature>
<reference evidence="5" key="2">
    <citation type="submission" date="2020-09" db="EMBL/GenBank/DDBJ databases">
        <authorList>
            <person name="Sun Q."/>
            <person name="Ohkuma M."/>
        </authorList>
    </citation>
    <scope>NUCLEOTIDE SEQUENCE</scope>
    <source>
        <strain evidence="5">JCM 4234</strain>
    </source>
</reference>
<keyword evidence="6" id="KW-1185">Reference proteome</keyword>
<dbReference type="PANTHER" id="PTHR43132">
    <property type="entry name" value="ARSENICAL RESISTANCE OPERON REPRESSOR ARSR-RELATED"/>
    <property type="match status" value="1"/>
</dbReference>
<dbReference type="InterPro" id="IPR051011">
    <property type="entry name" value="Metal_resp_trans_reg"/>
</dbReference>
<dbReference type="GO" id="GO:0003700">
    <property type="term" value="F:DNA-binding transcription factor activity"/>
    <property type="evidence" value="ECO:0007669"/>
    <property type="project" value="InterPro"/>
</dbReference>
<gene>
    <name evidence="5" type="ORF">GCM10010238_65650</name>
</gene>
<evidence type="ECO:0000313" key="6">
    <source>
        <dbReference type="Proteomes" id="UP000653493"/>
    </source>
</evidence>
<keyword evidence="2" id="KW-0238">DNA-binding</keyword>
<evidence type="ECO:0000259" key="4">
    <source>
        <dbReference type="SMART" id="SM00418"/>
    </source>
</evidence>
<dbReference type="InterPro" id="IPR036388">
    <property type="entry name" value="WH-like_DNA-bd_sf"/>
</dbReference>
<evidence type="ECO:0000256" key="1">
    <source>
        <dbReference type="ARBA" id="ARBA00023015"/>
    </source>
</evidence>
<dbReference type="PANTHER" id="PTHR43132:SF2">
    <property type="entry name" value="ARSENICAL RESISTANCE OPERON REPRESSOR ARSR-RELATED"/>
    <property type="match status" value="1"/>
</dbReference>
<comment type="caution">
    <text evidence="5">The sequence shown here is derived from an EMBL/GenBank/DDBJ whole genome shotgun (WGS) entry which is preliminary data.</text>
</comment>
<dbReference type="AlphaFoldDB" id="A0A918GX06"/>
<accession>A0A918GX06</accession>